<comment type="caution">
    <text evidence="2">The sequence shown here is derived from an EMBL/GenBank/DDBJ whole genome shotgun (WGS) entry which is preliminary data.</text>
</comment>
<keyword evidence="3" id="KW-1185">Reference proteome</keyword>
<dbReference type="InterPro" id="IPR001633">
    <property type="entry name" value="EAL_dom"/>
</dbReference>
<gene>
    <name evidence="2" type="ORF">L3081_20360</name>
</gene>
<evidence type="ECO:0000313" key="2">
    <source>
        <dbReference type="EMBL" id="MCI2285304.1"/>
    </source>
</evidence>
<dbReference type="CDD" id="cd01948">
    <property type="entry name" value="EAL"/>
    <property type="match status" value="1"/>
</dbReference>
<sequence length="202" mass="22705">MPDEFINIAEESGIILEIGRWVIYKAINQLSVWQRHNPSLHMSINLSAVQLADTQLIDCIKNALTKHAIDASCIEFELTETALLENNDTSKNMMKELSQLGCKIALDDFGTGFSSVSHLQNFPINTVKIDKSLMLASSTIKTLSLIRGLSLMLHSLNLEIVAEGIETEEALNLCQHLDIHRIQGYYISKPIDVKTMEARYFK</sequence>
<organism evidence="2 3">
    <name type="scientific">Colwellia maritima</name>
    <dbReference type="NCBI Taxonomy" id="2912588"/>
    <lineage>
        <taxon>Bacteria</taxon>
        <taxon>Pseudomonadati</taxon>
        <taxon>Pseudomonadota</taxon>
        <taxon>Gammaproteobacteria</taxon>
        <taxon>Alteromonadales</taxon>
        <taxon>Colwelliaceae</taxon>
        <taxon>Colwellia</taxon>
    </lineage>
</organism>
<dbReference type="Proteomes" id="UP001139646">
    <property type="component" value="Unassembled WGS sequence"/>
</dbReference>
<dbReference type="Pfam" id="PF00563">
    <property type="entry name" value="EAL"/>
    <property type="match status" value="1"/>
</dbReference>
<dbReference type="RefSeq" id="WP_242288136.1">
    <property type="nucleotide sequence ID" value="NZ_JAKKSL010000004.1"/>
</dbReference>
<evidence type="ECO:0000259" key="1">
    <source>
        <dbReference type="PROSITE" id="PS50883"/>
    </source>
</evidence>
<evidence type="ECO:0000313" key="3">
    <source>
        <dbReference type="Proteomes" id="UP001139646"/>
    </source>
</evidence>
<accession>A0ABS9X502</accession>
<reference evidence="2" key="1">
    <citation type="submission" date="2022-01" db="EMBL/GenBank/DDBJ databases">
        <title>Colwellia maritima, isolated from seawater.</title>
        <authorList>
            <person name="Kristyanto S."/>
            <person name="Jung J."/>
            <person name="Jeon C.O."/>
        </authorList>
    </citation>
    <scope>NUCLEOTIDE SEQUENCE</scope>
    <source>
        <strain evidence="2">MSW7</strain>
    </source>
</reference>
<protein>
    <submittedName>
        <fullName evidence="2">EAL domain-containing protein</fullName>
    </submittedName>
</protein>
<dbReference type="Gene3D" id="3.20.20.450">
    <property type="entry name" value="EAL domain"/>
    <property type="match status" value="1"/>
</dbReference>
<name>A0ABS9X502_9GAMM</name>
<dbReference type="InterPro" id="IPR050706">
    <property type="entry name" value="Cyclic-di-GMP_PDE-like"/>
</dbReference>
<dbReference type="SUPFAM" id="SSF141868">
    <property type="entry name" value="EAL domain-like"/>
    <property type="match status" value="1"/>
</dbReference>
<dbReference type="PROSITE" id="PS50883">
    <property type="entry name" value="EAL"/>
    <property type="match status" value="1"/>
</dbReference>
<dbReference type="PANTHER" id="PTHR33121:SF70">
    <property type="entry name" value="SIGNALING PROTEIN YKOW"/>
    <property type="match status" value="1"/>
</dbReference>
<proteinExistence type="predicted"/>
<dbReference type="PANTHER" id="PTHR33121">
    <property type="entry name" value="CYCLIC DI-GMP PHOSPHODIESTERASE PDEF"/>
    <property type="match status" value="1"/>
</dbReference>
<dbReference type="EMBL" id="JAKKSL010000004">
    <property type="protein sequence ID" value="MCI2285304.1"/>
    <property type="molecule type" value="Genomic_DNA"/>
</dbReference>
<feature type="domain" description="EAL" evidence="1">
    <location>
        <begin position="1"/>
        <end position="202"/>
    </location>
</feature>
<dbReference type="InterPro" id="IPR035919">
    <property type="entry name" value="EAL_sf"/>
</dbReference>
<dbReference type="SMART" id="SM00052">
    <property type="entry name" value="EAL"/>
    <property type="match status" value="1"/>
</dbReference>